<evidence type="ECO:0000313" key="3">
    <source>
        <dbReference type="Proteomes" id="UP000601435"/>
    </source>
</evidence>
<proteinExistence type="predicted"/>
<feature type="region of interest" description="Disordered" evidence="1">
    <location>
        <begin position="98"/>
        <end position="125"/>
    </location>
</feature>
<dbReference type="Proteomes" id="UP000601435">
    <property type="component" value="Unassembled WGS sequence"/>
</dbReference>
<name>A0A812M0Q7_9DINO</name>
<evidence type="ECO:0000313" key="2">
    <source>
        <dbReference type="EMBL" id="CAE7255916.1"/>
    </source>
</evidence>
<sequence>LMVAGRHRPATGGVASMSAEELLQSVWMGAQQLRWDENWESVAQALASKLGQLSLEDLATALWSFGTLAKAPTSFLEEAAKEAVRRLELGEAATPRTLADLAWGRQPRSTSADDQTSEIQGDRTR</sequence>
<organism evidence="2 3">
    <name type="scientific">Symbiodinium necroappetens</name>
    <dbReference type="NCBI Taxonomy" id="1628268"/>
    <lineage>
        <taxon>Eukaryota</taxon>
        <taxon>Sar</taxon>
        <taxon>Alveolata</taxon>
        <taxon>Dinophyceae</taxon>
        <taxon>Suessiales</taxon>
        <taxon>Symbiodiniaceae</taxon>
        <taxon>Symbiodinium</taxon>
    </lineage>
</organism>
<keyword evidence="3" id="KW-1185">Reference proteome</keyword>
<feature type="non-terminal residue" evidence="2">
    <location>
        <position position="1"/>
    </location>
</feature>
<accession>A0A812M0Q7</accession>
<comment type="caution">
    <text evidence="2">The sequence shown here is derived from an EMBL/GenBank/DDBJ whole genome shotgun (WGS) entry which is preliminary data.</text>
</comment>
<dbReference type="EMBL" id="CAJNJA010010290">
    <property type="protein sequence ID" value="CAE7255916.1"/>
    <property type="molecule type" value="Genomic_DNA"/>
</dbReference>
<gene>
    <name evidence="2" type="ORF">SNEC2469_LOCUS5591</name>
</gene>
<protein>
    <submittedName>
        <fullName evidence="2">Uncharacterized protein</fullName>
    </submittedName>
</protein>
<evidence type="ECO:0000256" key="1">
    <source>
        <dbReference type="SAM" id="MobiDB-lite"/>
    </source>
</evidence>
<reference evidence="2" key="1">
    <citation type="submission" date="2021-02" db="EMBL/GenBank/DDBJ databases">
        <authorList>
            <person name="Dougan E. K."/>
            <person name="Rhodes N."/>
            <person name="Thang M."/>
            <person name="Chan C."/>
        </authorList>
    </citation>
    <scope>NUCLEOTIDE SEQUENCE</scope>
</reference>
<dbReference type="AlphaFoldDB" id="A0A812M0Q7"/>
<feature type="compositionally biased region" description="Polar residues" evidence="1">
    <location>
        <begin position="107"/>
        <end position="119"/>
    </location>
</feature>